<evidence type="ECO:0000256" key="6">
    <source>
        <dbReference type="ARBA" id="ARBA00023170"/>
    </source>
</evidence>
<proteinExistence type="predicted"/>
<dbReference type="GO" id="GO:0006955">
    <property type="term" value="P:immune response"/>
    <property type="evidence" value="ECO:0007669"/>
    <property type="project" value="TreeGrafter"/>
</dbReference>
<evidence type="ECO:0000256" key="7">
    <source>
        <dbReference type="ARBA" id="ARBA00023224"/>
    </source>
</evidence>
<keyword evidence="11" id="KW-1185">Reference proteome</keyword>
<evidence type="ECO:0000313" key="10">
    <source>
        <dbReference type="EMBL" id="KAF4078541.1"/>
    </source>
</evidence>
<dbReference type="PRINTS" id="PR00237">
    <property type="entry name" value="GPCRRHODOPSN"/>
</dbReference>
<keyword evidence="4" id="KW-0297">G-protein coupled receptor</keyword>
<dbReference type="GO" id="GO:0009897">
    <property type="term" value="C:external side of plasma membrane"/>
    <property type="evidence" value="ECO:0007669"/>
    <property type="project" value="TreeGrafter"/>
</dbReference>
<dbReference type="GO" id="GO:0019722">
    <property type="term" value="P:calcium-mediated signaling"/>
    <property type="evidence" value="ECO:0007669"/>
    <property type="project" value="TreeGrafter"/>
</dbReference>
<dbReference type="SUPFAM" id="SSF81321">
    <property type="entry name" value="Family A G protein-coupled receptor-like"/>
    <property type="match status" value="1"/>
</dbReference>
<evidence type="ECO:0000256" key="2">
    <source>
        <dbReference type="ARBA" id="ARBA00022692"/>
    </source>
</evidence>
<reference evidence="10 11" key="1">
    <citation type="submission" date="2020-02" db="EMBL/GenBank/DDBJ databases">
        <title>A chromosome-scale genome assembly of the black bullhead catfish (Ameiurus melas).</title>
        <authorList>
            <person name="Wen M."/>
            <person name="Zham M."/>
            <person name="Cabau C."/>
            <person name="Klopp C."/>
            <person name="Donnadieu C."/>
            <person name="Roques C."/>
            <person name="Bouchez O."/>
            <person name="Lampietro C."/>
            <person name="Jouanno E."/>
            <person name="Herpin A."/>
            <person name="Louis A."/>
            <person name="Berthelot C."/>
            <person name="Parey E."/>
            <person name="Roest-Crollius H."/>
            <person name="Braasch I."/>
            <person name="Postlethwait J."/>
            <person name="Robinson-Rechavi M."/>
            <person name="Echchiki A."/>
            <person name="Begum T."/>
            <person name="Montfort J."/>
            <person name="Schartl M."/>
            <person name="Bobe J."/>
            <person name="Guiguen Y."/>
        </authorList>
    </citation>
    <scope>NUCLEOTIDE SEQUENCE [LARGE SCALE GENOMIC DNA]</scope>
    <source>
        <strain evidence="10">M_S1</strain>
        <tissue evidence="10">Blood</tissue>
    </source>
</reference>
<evidence type="ECO:0000256" key="8">
    <source>
        <dbReference type="SAM" id="Phobius"/>
    </source>
</evidence>
<dbReference type="Gene3D" id="1.20.1070.10">
    <property type="entry name" value="Rhodopsin 7-helix transmembrane proteins"/>
    <property type="match status" value="1"/>
</dbReference>
<dbReference type="InterPro" id="IPR050119">
    <property type="entry name" value="CCR1-9-like"/>
</dbReference>
<evidence type="ECO:0000259" key="9">
    <source>
        <dbReference type="PROSITE" id="PS50262"/>
    </source>
</evidence>
<evidence type="ECO:0000256" key="3">
    <source>
        <dbReference type="ARBA" id="ARBA00022989"/>
    </source>
</evidence>
<sequence>MVFCYIRILQTIFKSQTNRRHRTTGLAFFLVATFFICWAPYNILHFLKVLPLKQIWLPSEGLTYIYAINICRLLAFTRCSLNPVIYGLFGLKFRKSAWEIFQRRATLNSEQIGIGERQSDSCV</sequence>
<dbReference type="AlphaFoldDB" id="A0A7J6A976"/>
<keyword evidence="6" id="KW-0675">Receptor</keyword>
<dbReference type="PANTHER" id="PTHR10489">
    <property type="entry name" value="CELL ADHESION MOLECULE"/>
    <property type="match status" value="1"/>
</dbReference>
<gene>
    <name evidence="10" type="ORF">AMELA_G00200290</name>
</gene>
<dbReference type="GO" id="GO:0060326">
    <property type="term" value="P:cell chemotaxis"/>
    <property type="evidence" value="ECO:0007669"/>
    <property type="project" value="TreeGrafter"/>
</dbReference>
<feature type="transmembrane region" description="Helical" evidence="8">
    <location>
        <begin position="64"/>
        <end position="89"/>
    </location>
</feature>
<dbReference type="Proteomes" id="UP000593565">
    <property type="component" value="Unassembled WGS sequence"/>
</dbReference>
<protein>
    <recommendedName>
        <fullName evidence="9">G-protein coupled receptors family 1 profile domain-containing protein</fullName>
    </recommendedName>
</protein>
<evidence type="ECO:0000313" key="11">
    <source>
        <dbReference type="Proteomes" id="UP000593565"/>
    </source>
</evidence>
<organism evidence="10 11">
    <name type="scientific">Ameiurus melas</name>
    <name type="common">Black bullhead</name>
    <name type="synonym">Silurus melas</name>
    <dbReference type="NCBI Taxonomy" id="219545"/>
    <lineage>
        <taxon>Eukaryota</taxon>
        <taxon>Metazoa</taxon>
        <taxon>Chordata</taxon>
        <taxon>Craniata</taxon>
        <taxon>Vertebrata</taxon>
        <taxon>Euteleostomi</taxon>
        <taxon>Actinopterygii</taxon>
        <taxon>Neopterygii</taxon>
        <taxon>Teleostei</taxon>
        <taxon>Ostariophysi</taxon>
        <taxon>Siluriformes</taxon>
        <taxon>Ictaluridae</taxon>
        <taxon>Ameiurus</taxon>
    </lineage>
</organism>
<dbReference type="Pfam" id="PF00001">
    <property type="entry name" value="7tm_1"/>
    <property type="match status" value="1"/>
</dbReference>
<keyword evidence="7" id="KW-0807">Transducer</keyword>
<keyword evidence="2 8" id="KW-0812">Transmembrane</keyword>
<comment type="subcellular location">
    <subcellularLocation>
        <location evidence="1">Membrane</location>
    </subcellularLocation>
</comment>
<dbReference type="EMBL" id="JAAGNN010000017">
    <property type="protein sequence ID" value="KAF4078541.1"/>
    <property type="molecule type" value="Genomic_DNA"/>
</dbReference>
<name>A0A7J6A976_AMEME</name>
<dbReference type="GO" id="GO:0019957">
    <property type="term" value="F:C-C chemokine binding"/>
    <property type="evidence" value="ECO:0007669"/>
    <property type="project" value="TreeGrafter"/>
</dbReference>
<dbReference type="PROSITE" id="PS50262">
    <property type="entry name" value="G_PROTEIN_RECEP_F1_2"/>
    <property type="match status" value="1"/>
</dbReference>
<comment type="caution">
    <text evidence="10">The sequence shown here is derived from an EMBL/GenBank/DDBJ whole genome shotgun (WGS) entry which is preliminary data.</text>
</comment>
<dbReference type="InterPro" id="IPR000276">
    <property type="entry name" value="GPCR_Rhodpsn"/>
</dbReference>
<dbReference type="GO" id="GO:0016493">
    <property type="term" value="F:C-C chemokine receptor activity"/>
    <property type="evidence" value="ECO:0007669"/>
    <property type="project" value="TreeGrafter"/>
</dbReference>
<feature type="transmembrane region" description="Helical" evidence="8">
    <location>
        <begin position="24"/>
        <end position="44"/>
    </location>
</feature>
<dbReference type="InterPro" id="IPR017452">
    <property type="entry name" value="GPCR_Rhodpsn_7TM"/>
</dbReference>
<keyword evidence="3 8" id="KW-1133">Transmembrane helix</keyword>
<keyword evidence="5 8" id="KW-0472">Membrane</keyword>
<feature type="domain" description="G-protein coupled receptors family 1 profile" evidence="9">
    <location>
        <begin position="1"/>
        <end position="86"/>
    </location>
</feature>
<evidence type="ECO:0000256" key="4">
    <source>
        <dbReference type="ARBA" id="ARBA00023040"/>
    </source>
</evidence>
<accession>A0A7J6A976</accession>
<evidence type="ECO:0000256" key="5">
    <source>
        <dbReference type="ARBA" id="ARBA00023136"/>
    </source>
</evidence>
<evidence type="ECO:0000256" key="1">
    <source>
        <dbReference type="ARBA" id="ARBA00004370"/>
    </source>
</evidence>
<dbReference type="GO" id="GO:0007204">
    <property type="term" value="P:positive regulation of cytosolic calcium ion concentration"/>
    <property type="evidence" value="ECO:0007669"/>
    <property type="project" value="TreeGrafter"/>
</dbReference>
<dbReference type="PANTHER" id="PTHR10489:SF730">
    <property type="entry name" value="CHEMOKINE XC RECEPTOR 1"/>
    <property type="match status" value="1"/>
</dbReference>